<dbReference type="GO" id="GO:0003676">
    <property type="term" value="F:nucleic acid binding"/>
    <property type="evidence" value="ECO:0007669"/>
    <property type="project" value="InterPro"/>
</dbReference>
<dbReference type="PANTHER" id="PTHR45835">
    <property type="entry name" value="YALI0A06105P"/>
    <property type="match status" value="1"/>
</dbReference>
<keyword evidence="3" id="KW-1185">Reference proteome</keyword>
<evidence type="ECO:0000259" key="1">
    <source>
        <dbReference type="PROSITE" id="PS50994"/>
    </source>
</evidence>
<dbReference type="Pfam" id="PF17921">
    <property type="entry name" value="Integrase_H2C2"/>
    <property type="match status" value="1"/>
</dbReference>
<dbReference type="Gene3D" id="3.30.420.10">
    <property type="entry name" value="Ribonuclease H-like superfamily/Ribonuclease H"/>
    <property type="match status" value="1"/>
</dbReference>
<evidence type="ECO:0000313" key="2">
    <source>
        <dbReference type="EMBL" id="WVZ76075.1"/>
    </source>
</evidence>
<dbReference type="AlphaFoldDB" id="A0AAQ3WWA4"/>
<dbReference type="Pfam" id="PF24626">
    <property type="entry name" value="SH3_Tf2-1"/>
    <property type="match status" value="1"/>
</dbReference>
<evidence type="ECO:0000313" key="3">
    <source>
        <dbReference type="Proteomes" id="UP001341281"/>
    </source>
</evidence>
<dbReference type="FunFam" id="3.30.420.10:FF:000032">
    <property type="entry name" value="Retrovirus-related Pol polyprotein from transposon 297-like Protein"/>
    <property type="match status" value="1"/>
</dbReference>
<dbReference type="InterPro" id="IPR041588">
    <property type="entry name" value="Integrase_H2C2"/>
</dbReference>
<dbReference type="PANTHER" id="PTHR45835:SF99">
    <property type="entry name" value="CHROMO DOMAIN-CONTAINING PROTEIN-RELATED"/>
    <property type="match status" value="1"/>
</dbReference>
<protein>
    <recommendedName>
        <fullName evidence="1">Integrase catalytic domain-containing protein</fullName>
    </recommendedName>
</protein>
<dbReference type="Gene3D" id="1.10.340.70">
    <property type="match status" value="1"/>
</dbReference>
<dbReference type="InterPro" id="IPR001584">
    <property type="entry name" value="Integrase_cat-core"/>
</dbReference>
<feature type="domain" description="Integrase catalytic" evidence="1">
    <location>
        <begin position="91"/>
        <end position="254"/>
    </location>
</feature>
<organism evidence="2 3">
    <name type="scientific">Paspalum notatum var. saurae</name>
    <dbReference type="NCBI Taxonomy" id="547442"/>
    <lineage>
        <taxon>Eukaryota</taxon>
        <taxon>Viridiplantae</taxon>
        <taxon>Streptophyta</taxon>
        <taxon>Embryophyta</taxon>
        <taxon>Tracheophyta</taxon>
        <taxon>Spermatophyta</taxon>
        <taxon>Magnoliopsida</taxon>
        <taxon>Liliopsida</taxon>
        <taxon>Poales</taxon>
        <taxon>Poaceae</taxon>
        <taxon>PACMAD clade</taxon>
        <taxon>Panicoideae</taxon>
        <taxon>Andropogonodae</taxon>
        <taxon>Paspaleae</taxon>
        <taxon>Paspalinae</taxon>
        <taxon>Paspalum</taxon>
    </lineage>
</organism>
<dbReference type="InterPro" id="IPR036397">
    <property type="entry name" value="RNaseH_sf"/>
</dbReference>
<gene>
    <name evidence="2" type="ORF">U9M48_024077</name>
</gene>
<sequence>MMRNCRKFAPHFREDEQGTLWYKNRICVPNVDSIRKLILSEAHDTAYSIHPGSTKMYYDLEERFWWYGIKRVVAEYRVKAEYQRPAGLLQPLKVPEWKWKEITMDFIVSLPRTQKGYNSIWVVVDHLTKVAHFIPVNTTYSGAKLTELYISRIVCLHGVSKRIISDRGSQFTSRFWKQLNNSLDTKLRFSTAYHPQTDGQTERTNQILEDMLRACAIQYGTSWDKCLPYAEFFYNNSYQASLKKSPFEALYGKRCRTPLFWNQTGENRQRSYDDIRRRDLSFKMDDHVYLKVSPMRGIRRLNMKGKLAPRYIGPFKILEKKGEIAYRLELPLSLSGVHDMFHLKKCLRVPEEQAPLEGLDIQEDLIYKEHLVKILDTSERNTRNKRIKMCRVQWSHHTEAEATWEREDELKAAYPALFAN</sequence>
<dbReference type="EMBL" id="CP144749">
    <property type="protein sequence ID" value="WVZ76075.1"/>
    <property type="molecule type" value="Genomic_DNA"/>
</dbReference>
<dbReference type="GO" id="GO:0015074">
    <property type="term" value="P:DNA integration"/>
    <property type="evidence" value="ECO:0007669"/>
    <property type="project" value="InterPro"/>
</dbReference>
<dbReference type="SUPFAM" id="SSF53098">
    <property type="entry name" value="Ribonuclease H-like"/>
    <property type="match status" value="1"/>
</dbReference>
<dbReference type="PROSITE" id="PS50994">
    <property type="entry name" value="INTEGRASE"/>
    <property type="match status" value="1"/>
</dbReference>
<proteinExistence type="predicted"/>
<dbReference type="Proteomes" id="UP001341281">
    <property type="component" value="Chromosome 05"/>
</dbReference>
<name>A0AAQ3WWA4_PASNO</name>
<dbReference type="InterPro" id="IPR056924">
    <property type="entry name" value="SH3_Tf2-1"/>
</dbReference>
<dbReference type="InterPro" id="IPR012337">
    <property type="entry name" value="RNaseH-like_sf"/>
</dbReference>
<reference evidence="2 3" key="1">
    <citation type="submission" date="2024-02" db="EMBL/GenBank/DDBJ databases">
        <title>High-quality chromosome-scale genome assembly of Pensacola bahiagrass (Paspalum notatum Flugge var. saurae).</title>
        <authorList>
            <person name="Vega J.M."/>
            <person name="Podio M."/>
            <person name="Orjuela J."/>
            <person name="Siena L.A."/>
            <person name="Pessino S.C."/>
            <person name="Combes M.C."/>
            <person name="Mariac C."/>
            <person name="Albertini E."/>
            <person name="Pupilli F."/>
            <person name="Ortiz J.P.A."/>
            <person name="Leblanc O."/>
        </authorList>
    </citation>
    <scope>NUCLEOTIDE SEQUENCE [LARGE SCALE GENOMIC DNA]</scope>
    <source>
        <strain evidence="2">R1</strain>
        <tissue evidence="2">Leaf</tissue>
    </source>
</reference>
<accession>A0AAQ3WWA4</accession>